<dbReference type="InterPro" id="IPR022076">
    <property type="entry name" value="Limbin"/>
</dbReference>
<keyword evidence="3" id="KW-1003">Cell membrane</keyword>
<name>A0A8B9VFH5_9AVES</name>
<keyword evidence="8" id="KW-0206">Cytoskeleton</keyword>
<evidence type="ECO:0000256" key="7">
    <source>
        <dbReference type="ARBA" id="ARBA00023136"/>
    </source>
</evidence>
<dbReference type="InterPro" id="IPR026501">
    <property type="entry name" value="Limbin/EVC"/>
</dbReference>
<keyword evidence="4" id="KW-0963">Cytoplasm</keyword>
<evidence type="ECO:0000256" key="11">
    <source>
        <dbReference type="SAM" id="MobiDB-lite"/>
    </source>
</evidence>
<evidence type="ECO:0000256" key="6">
    <source>
        <dbReference type="ARBA" id="ARBA00022989"/>
    </source>
</evidence>
<keyword evidence="10" id="KW-0175">Coiled coil</keyword>
<dbReference type="PANTHER" id="PTHR16795:SF14">
    <property type="entry name" value="LIMBIN"/>
    <property type="match status" value="1"/>
</dbReference>
<dbReference type="Pfam" id="PF12297">
    <property type="entry name" value="EVC2_like"/>
    <property type="match status" value="1"/>
</dbReference>
<evidence type="ECO:0000256" key="3">
    <source>
        <dbReference type="ARBA" id="ARBA00022475"/>
    </source>
</evidence>
<keyword evidence="6 12" id="KW-1133">Transmembrane helix</keyword>
<feature type="compositionally biased region" description="Pro residues" evidence="11">
    <location>
        <begin position="93"/>
        <end position="107"/>
    </location>
</feature>
<reference evidence="13" key="2">
    <citation type="submission" date="2025-09" db="UniProtKB">
        <authorList>
            <consortium name="Ensembl"/>
        </authorList>
    </citation>
    <scope>IDENTIFICATION</scope>
</reference>
<feature type="compositionally biased region" description="Low complexity" evidence="11">
    <location>
        <begin position="70"/>
        <end position="92"/>
    </location>
</feature>
<proteinExistence type="predicted"/>
<evidence type="ECO:0000256" key="2">
    <source>
        <dbReference type="ARBA" id="ARBA00004162"/>
    </source>
</evidence>
<keyword evidence="5 12" id="KW-0812">Transmembrane</keyword>
<reference evidence="13" key="1">
    <citation type="submission" date="2025-08" db="UniProtKB">
        <authorList>
            <consortium name="Ensembl"/>
        </authorList>
    </citation>
    <scope>IDENTIFICATION</scope>
</reference>
<evidence type="ECO:0000313" key="14">
    <source>
        <dbReference type="Proteomes" id="UP000694549"/>
    </source>
</evidence>
<feature type="coiled-coil region" evidence="10">
    <location>
        <begin position="897"/>
        <end position="934"/>
    </location>
</feature>
<evidence type="ECO:0000256" key="12">
    <source>
        <dbReference type="SAM" id="Phobius"/>
    </source>
</evidence>
<feature type="region of interest" description="Disordered" evidence="11">
    <location>
        <begin position="1"/>
        <end position="136"/>
    </location>
</feature>
<keyword evidence="14" id="KW-1185">Reference proteome</keyword>
<dbReference type="PANTHER" id="PTHR16795">
    <property type="entry name" value="LIMBIN/ELLIS-VAN CREVELD PROTEIN"/>
    <property type="match status" value="1"/>
</dbReference>
<accession>A0A8B9VFH5</accession>
<dbReference type="GO" id="GO:0007224">
    <property type="term" value="P:smoothened signaling pathway"/>
    <property type="evidence" value="ECO:0007669"/>
    <property type="project" value="InterPro"/>
</dbReference>
<evidence type="ECO:0000256" key="1">
    <source>
        <dbReference type="ARBA" id="ARBA00004120"/>
    </source>
</evidence>
<feature type="compositionally biased region" description="Low complexity" evidence="11">
    <location>
        <begin position="48"/>
        <end position="60"/>
    </location>
</feature>
<evidence type="ECO:0000256" key="8">
    <source>
        <dbReference type="ARBA" id="ARBA00023212"/>
    </source>
</evidence>
<feature type="transmembrane region" description="Helical" evidence="12">
    <location>
        <begin position="419"/>
        <end position="441"/>
    </location>
</feature>
<evidence type="ECO:0000313" key="13">
    <source>
        <dbReference type="Ensembl" id="ENSAZOP00000023015.1"/>
    </source>
</evidence>
<sequence length="1433" mass="163534">MPDRGPAMLPSSGRASSTAGPFPKSLEVLPPVAPEPLGCPLSPPGLPVPLSAGAAPWRSGRAGRRRRRPAAAPAARRGPAGRAAPAASRPRTAAPPPASTPRPPPSSPGSARPEGRERKGRSPRPFPPPIVGGDRWRMAAARPGWGQRRGGLRGASVPSRGARRLLAALFMALLPARPLGAAARRPPAGPPREPCGRTAAGVIIDDLWLQNETECMAMAALQLPLVIQASEVHDLLLTSAASDDQWSHSVFALIPSWTKKILFKRESSVNHQLPEDASSGFGITLQKCAVVDVEHDPQTAYVRLLINNTNTLLSRNITDLILLDNITGLHVQKNSGNKTTDGVQIYRKRFLQVGEYFAINYTALLDAKETWNGRVLTLPAKLTFRSSSQNKTHLVSLMASFTITEEEKTKISYSHAIHASGFFIAFFVSFVLTCAVFFILYQTKVLKWNFHSKNQEIQHELSQNHKLEHSQFSSGDLFSEDVIMNDQVIDILTFEESKNMLQALEDLEVASLTRADADLEAYRMQICKEVIAIMMKNMVLSHSLFPHVEKRMSSIFKKQFLAMEKEIQEEYERKVVAFTAECNLETRKKMEAQRQKERAANEEAEELIKKVNEKPAVEYRTLLDRLHRLEQDHLKRFLLVKQEEYFAKAYRQLAISQRKELHNIFFTQITNAALKGELKLEAAKTLVQDYSKIQGDIEELMDFLQASKKYHLNRRFAYREYLISKVQLMDSQASTLINAAATQISALINKMERAGHLPESHLGLLLDRAETEINSVKQKFDHDLKQEKQKLHQKLIIKRRREMLQKKEHRKEQLSLGDPFKTTKQVTHYLSHWKNLLNDHAIEFEELTEKLDNEASEELKDLIFNLAEKTIEELKRVQYGIFVQELVKLNVPKMFLLEVVEEHKKEIIIKREQLEREEHEKSMVAEELLQLTSQKLSQELEARFLEQKKIRSWEQSVFMHLLSLPLSLSEEELLKMRQEFHCCFSQVDSSLALPKIRARTLLQAFELEQRDVELQKVDQNLAMTNKQQHSKMKKSGSRSRNKIDILKKSLQDKILIYEDSVKDENVNKVNYELLLEKDCQLRDLENKLGEYIASLQFQKTVKKIKMLELYTAIISVQALLFEQLSMSKTLSKLECIQILETHNPEIEELDRKLEYEMLHKESAQQQQHLMNKQRWTPDGLELSSEAVEMNADRQVTVLLRQAMNKCNQFISLHQQSLRDEQWNCMVLEDLLENIEMDAFLALYSQELRLAGYLAKLTRVPMGMLHRILNLLLPSSSQSEVLSVLDSINKYTDTVAEGDSAADEPGSCKKRKNQERWQALENKVREDLINISLERIPSLNRREDSLVKKKQLALLEEASFIRLGCLSTHSPMEQSGQYVSVNTATAESVEVLDTGEKVFLFREQRDPVLSFHNSLRKKKKNFLNSKKAAHASMD</sequence>
<feature type="coiled-coil region" evidence="10">
    <location>
        <begin position="582"/>
        <end position="614"/>
    </location>
</feature>
<dbReference type="Proteomes" id="UP000694549">
    <property type="component" value="Unplaced"/>
</dbReference>
<dbReference type="Ensembl" id="ENSAZOT00000024718.1">
    <property type="protein sequence ID" value="ENSAZOP00000023015.1"/>
    <property type="gene ID" value="ENSAZOG00000014887.1"/>
</dbReference>
<keyword evidence="9" id="KW-0966">Cell projection</keyword>
<keyword evidence="7 12" id="KW-0472">Membrane</keyword>
<organism evidence="13 14">
    <name type="scientific">Anas zonorhyncha</name>
    <name type="common">Eastern spot-billed duck</name>
    <dbReference type="NCBI Taxonomy" id="75864"/>
    <lineage>
        <taxon>Eukaryota</taxon>
        <taxon>Metazoa</taxon>
        <taxon>Chordata</taxon>
        <taxon>Craniata</taxon>
        <taxon>Vertebrata</taxon>
        <taxon>Euteleostomi</taxon>
        <taxon>Archelosauria</taxon>
        <taxon>Archosauria</taxon>
        <taxon>Dinosauria</taxon>
        <taxon>Saurischia</taxon>
        <taxon>Theropoda</taxon>
        <taxon>Coelurosauria</taxon>
        <taxon>Aves</taxon>
        <taxon>Neognathae</taxon>
        <taxon>Galloanserae</taxon>
        <taxon>Anseriformes</taxon>
        <taxon>Anatidae</taxon>
        <taxon>Anatinae</taxon>
        <taxon>Anas</taxon>
    </lineage>
</organism>
<dbReference type="GO" id="GO:0098797">
    <property type="term" value="C:plasma membrane protein complex"/>
    <property type="evidence" value="ECO:0007669"/>
    <property type="project" value="TreeGrafter"/>
</dbReference>
<comment type="subcellular location">
    <subcellularLocation>
        <location evidence="2">Cell membrane</location>
        <topology evidence="2">Single-pass membrane protein</topology>
    </subcellularLocation>
    <subcellularLocation>
        <location evidence="1">Cytoplasm</location>
        <location evidence="1">Cytoskeleton</location>
        <location evidence="1">Cilium basal body</location>
    </subcellularLocation>
</comment>
<evidence type="ECO:0000256" key="9">
    <source>
        <dbReference type="ARBA" id="ARBA00023273"/>
    </source>
</evidence>
<evidence type="ECO:0000256" key="4">
    <source>
        <dbReference type="ARBA" id="ARBA00022490"/>
    </source>
</evidence>
<evidence type="ECO:0000256" key="10">
    <source>
        <dbReference type="SAM" id="Coils"/>
    </source>
</evidence>
<feature type="compositionally biased region" description="Low complexity" evidence="11">
    <location>
        <begin position="26"/>
        <end position="40"/>
    </location>
</feature>
<dbReference type="GO" id="GO:0060170">
    <property type="term" value="C:ciliary membrane"/>
    <property type="evidence" value="ECO:0007669"/>
    <property type="project" value="TreeGrafter"/>
</dbReference>
<protein>
    <submittedName>
        <fullName evidence="13">EvC ciliary complex subunit 2</fullName>
    </submittedName>
</protein>
<evidence type="ECO:0000256" key="5">
    <source>
        <dbReference type="ARBA" id="ARBA00022692"/>
    </source>
</evidence>